<protein>
    <submittedName>
        <fullName evidence="2">Uncharacterized protein</fullName>
    </submittedName>
</protein>
<name>A0A0A9B2J5_ARUDO</name>
<evidence type="ECO:0000313" key="2">
    <source>
        <dbReference type="EMBL" id="JAD55400.1"/>
    </source>
</evidence>
<reference evidence="2" key="1">
    <citation type="submission" date="2014-09" db="EMBL/GenBank/DDBJ databases">
        <authorList>
            <person name="Magalhaes I.L.F."/>
            <person name="Oliveira U."/>
            <person name="Santos F.R."/>
            <person name="Vidigal T.H.D.A."/>
            <person name="Brescovit A.D."/>
            <person name="Santos A.J."/>
        </authorList>
    </citation>
    <scope>NUCLEOTIDE SEQUENCE</scope>
    <source>
        <tissue evidence="2">Shoot tissue taken approximately 20 cm above the soil surface</tissue>
    </source>
</reference>
<reference evidence="2" key="2">
    <citation type="journal article" date="2015" name="Data Brief">
        <title>Shoot transcriptome of the giant reed, Arundo donax.</title>
        <authorList>
            <person name="Barrero R.A."/>
            <person name="Guerrero F.D."/>
            <person name="Moolhuijzen P."/>
            <person name="Goolsby J.A."/>
            <person name="Tidwell J."/>
            <person name="Bellgard S.E."/>
            <person name="Bellgard M.I."/>
        </authorList>
    </citation>
    <scope>NUCLEOTIDE SEQUENCE</scope>
    <source>
        <tissue evidence="2">Shoot tissue taken approximately 20 cm above the soil surface</tissue>
    </source>
</reference>
<dbReference type="EMBL" id="GBRH01242495">
    <property type="protein sequence ID" value="JAD55400.1"/>
    <property type="molecule type" value="Transcribed_RNA"/>
</dbReference>
<evidence type="ECO:0000256" key="1">
    <source>
        <dbReference type="SAM" id="MobiDB-lite"/>
    </source>
</evidence>
<sequence>MTATATSSTSPIPSAETGSMVNRGFARSPSSFRRGAGHGEKGHGASRASARSSAAIGEGAGGENTPAISTSENGPVRVYVAAIGE</sequence>
<dbReference type="AlphaFoldDB" id="A0A0A9B2J5"/>
<proteinExistence type="predicted"/>
<feature type="region of interest" description="Disordered" evidence="1">
    <location>
        <begin position="1"/>
        <end position="76"/>
    </location>
</feature>
<feature type="compositionally biased region" description="Low complexity" evidence="1">
    <location>
        <begin position="45"/>
        <end position="57"/>
    </location>
</feature>
<organism evidence="2">
    <name type="scientific">Arundo donax</name>
    <name type="common">Giant reed</name>
    <name type="synonym">Donax arundinaceus</name>
    <dbReference type="NCBI Taxonomy" id="35708"/>
    <lineage>
        <taxon>Eukaryota</taxon>
        <taxon>Viridiplantae</taxon>
        <taxon>Streptophyta</taxon>
        <taxon>Embryophyta</taxon>
        <taxon>Tracheophyta</taxon>
        <taxon>Spermatophyta</taxon>
        <taxon>Magnoliopsida</taxon>
        <taxon>Liliopsida</taxon>
        <taxon>Poales</taxon>
        <taxon>Poaceae</taxon>
        <taxon>PACMAD clade</taxon>
        <taxon>Arundinoideae</taxon>
        <taxon>Arundineae</taxon>
        <taxon>Arundo</taxon>
    </lineage>
</organism>
<feature type="compositionally biased region" description="Low complexity" evidence="1">
    <location>
        <begin position="1"/>
        <end position="15"/>
    </location>
</feature>
<accession>A0A0A9B2J5</accession>